<dbReference type="InterPro" id="IPR043502">
    <property type="entry name" value="DNA/RNA_pol_sf"/>
</dbReference>
<reference evidence="2" key="1">
    <citation type="submission" date="2025-08" db="UniProtKB">
        <authorList>
            <consortium name="RefSeq"/>
        </authorList>
    </citation>
    <scope>IDENTIFICATION</scope>
    <source>
        <tissue evidence="2">Leaves</tissue>
    </source>
</reference>
<organism evidence="1 2">
    <name type="scientific">Juglans regia</name>
    <name type="common">English walnut</name>
    <dbReference type="NCBI Taxonomy" id="51240"/>
    <lineage>
        <taxon>Eukaryota</taxon>
        <taxon>Viridiplantae</taxon>
        <taxon>Streptophyta</taxon>
        <taxon>Embryophyta</taxon>
        <taxon>Tracheophyta</taxon>
        <taxon>Spermatophyta</taxon>
        <taxon>Magnoliopsida</taxon>
        <taxon>eudicotyledons</taxon>
        <taxon>Gunneridae</taxon>
        <taxon>Pentapetalae</taxon>
        <taxon>rosids</taxon>
        <taxon>fabids</taxon>
        <taxon>Fagales</taxon>
        <taxon>Juglandaceae</taxon>
        <taxon>Juglans</taxon>
    </lineage>
</organism>
<dbReference type="OrthoDB" id="1702342at2759"/>
<dbReference type="PANTHER" id="PTHR37984:SF5">
    <property type="entry name" value="PROTEIN NYNRIN-LIKE"/>
    <property type="match status" value="1"/>
</dbReference>
<dbReference type="STRING" id="51240.A0A2I4H5V4"/>
<dbReference type="PANTHER" id="PTHR37984">
    <property type="entry name" value="PROTEIN CBG26694"/>
    <property type="match status" value="1"/>
</dbReference>
<dbReference type="AlphaFoldDB" id="A0A2I4H5V4"/>
<accession>A0A2I4H5V4</accession>
<dbReference type="RefSeq" id="XP_018851517.1">
    <property type="nucleotide sequence ID" value="XM_018995972.1"/>
</dbReference>
<evidence type="ECO:0000313" key="1">
    <source>
        <dbReference type="Proteomes" id="UP000235220"/>
    </source>
</evidence>
<dbReference type="Proteomes" id="UP000235220">
    <property type="component" value="Chromosome 4"/>
</dbReference>
<evidence type="ECO:0000313" key="2">
    <source>
        <dbReference type="RefSeq" id="XP_018851517.1"/>
    </source>
</evidence>
<dbReference type="FunFam" id="3.30.70.270:FF:000020">
    <property type="entry name" value="Transposon Tf2-6 polyprotein-like Protein"/>
    <property type="match status" value="1"/>
</dbReference>
<dbReference type="Gene3D" id="3.30.70.270">
    <property type="match status" value="2"/>
</dbReference>
<dbReference type="GeneID" id="109013772"/>
<dbReference type="SUPFAM" id="SSF56672">
    <property type="entry name" value="DNA/RNA polymerases"/>
    <property type="match status" value="1"/>
</dbReference>
<keyword evidence="1" id="KW-1185">Reference proteome</keyword>
<proteinExistence type="predicted"/>
<sequence length="137" mass="15339">MGAVTQYSSGWDEQAVWKINCFWDREGLGWGHFKQVMEVLSANQLLAKLSKCTFGVPEVEYLGHVVLGEGVKANPNKVAFMLEWPTPTNLKALQGFLGLMGYYKKFIMNYGLIVAPLTALLKKDAFTWSPESTVAFQ</sequence>
<dbReference type="Gramene" id="Jr04_04370_p1">
    <property type="protein sequence ID" value="cds.Jr04_04370_p1"/>
    <property type="gene ID" value="Jr04_04370"/>
</dbReference>
<name>A0A2I4H5V4_JUGRE</name>
<gene>
    <name evidence="2" type="primary">LOC109013772</name>
</gene>
<dbReference type="KEGG" id="jre:109013772"/>
<dbReference type="InterPro" id="IPR043128">
    <property type="entry name" value="Rev_trsase/Diguanyl_cyclase"/>
</dbReference>
<dbReference type="InterPro" id="IPR050951">
    <property type="entry name" value="Retrovirus_Pol_polyprotein"/>
</dbReference>
<protein>
    <submittedName>
        <fullName evidence="2">Uncharacterized mitochondrial protein AtMg00860-like</fullName>
    </submittedName>
</protein>